<evidence type="ECO:0000313" key="3">
    <source>
        <dbReference type="Proteomes" id="UP000451860"/>
    </source>
</evidence>
<dbReference type="InterPro" id="IPR014710">
    <property type="entry name" value="RmlC-like_jellyroll"/>
</dbReference>
<comment type="caution">
    <text evidence="2">The sequence shown here is derived from an EMBL/GenBank/DDBJ whole genome shotgun (WGS) entry which is preliminary data.</text>
</comment>
<evidence type="ECO:0000313" key="2">
    <source>
        <dbReference type="EMBL" id="KAE8765390.1"/>
    </source>
</evidence>
<dbReference type="PANTHER" id="PTHR36156:SF2">
    <property type="entry name" value="CUPIN TYPE-2 DOMAIN-CONTAINING PROTEIN"/>
    <property type="match status" value="1"/>
</dbReference>
<name>A0A7J5USY1_9MICO</name>
<dbReference type="EMBL" id="WHJE01000011">
    <property type="protein sequence ID" value="KAE8765390.1"/>
    <property type="molecule type" value="Genomic_DNA"/>
</dbReference>
<organism evidence="2 3">
    <name type="scientific">Georgenia thermotolerans</name>
    <dbReference type="NCBI Taxonomy" id="527326"/>
    <lineage>
        <taxon>Bacteria</taxon>
        <taxon>Bacillati</taxon>
        <taxon>Actinomycetota</taxon>
        <taxon>Actinomycetes</taxon>
        <taxon>Micrococcales</taxon>
        <taxon>Bogoriellaceae</taxon>
        <taxon>Georgenia</taxon>
    </lineage>
</organism>
<dbReference type="PANTHER" id="PTHR36156">
    <property type="entry name" value="SLR2101 PROTEIN"/>
    <property type="match status" value="1"/>
</dbReference>
<proteinExistence type="predicted"/>
<dbReference type="AlphaFoldDB" id="A0A7J5USY1"/>
<feature type="domain" description="Cupin type-2" evidence="1">
    <location>
        <begin position="120"/>
        <end position="177"/>
    </location>
</feature>
<dbReference type="OrthoDB" id="713485at2"/>
<accession>A0A7J5USY1</accession>
<keyword evidence="3" id="KW-1185">Reference proteome</keyword>
<protein>
    <submittedName>
        <fullName evidence="2">Cupin domain-containing protein</fullName>
    </submittedName>
</protein>
<dbReference type="Proteomes" id="UP000451860">
    <property type="component" value="Unassembled WGS sequence"/>
</dbReference>
<reference evidence="2 3" key="1">
    <citation type="submission" date="2019-10" db="EMBL/GenBank/DDBJ databases">
        <title>Georgenia wutianyii sp. nov. and Georgenia yuyongxinii sp. nov. isolated from plateau pika (Ochotona curzoniae) in the Qinghai-Tibet plateau of China.</title>
        <authorList>
            <person name="Tian Z."/>
        </authorList>
    </citation>
    <scope>NUCLEOTIDE SEQUENCE [LARGE SCALE GENOMIC DNA]</scope>
    <source>
        <strain evidence="2 3">DSM 21501</strain>
    </source>
</reference>
<dbReference type="Pfam" id="PF07883">
    <property type="entry name" value="Cupin_2"/>
    <property type="match status" value="1"/>
</dbReference>
<dbReference type="SUPFAM" id="SSF51182">
    <property type="entry name" value="RmlC-like cupins"/>
    <property type="match status" value="1"/>
</dbReference>
<dbReference type="InterPro" id="IPR011051">
    <property type="entry name" value="RmlC_Cupin_sf"/>
</dbReference>
<dbReference type="Gene3D" id="2.60.120.10">
    <property type="entry name" value="Jelly Rolls"/>
    <property type="match status" value="1"/>
</dbReference>
<dbReference type="InterPro" id="IPR047142">
    <property type="entry name" value="OryJ/VirC-like"/>
</dbReference>
<gene>
    <name evidence="2" type="ORF">GB883_04320</name>
</gene>
<sequence>MTSRKPVRRVVTGHDDAGRAVILFDDADAPNSFSSETIPGFGATVAWFTPSGTVDHVTDEDAAPAGRQFNFPAVGETIVRIADFPPDAAYPQNAGDAVFEEIQGQEEREAGSEHSDGKHFWFHRTESIDYAVVLEGEITLLVDEGEVTLRAGDVAIQRATAHAWSNRTDKVARMMFVLYGTDPISPAQIAARRSGAKTPEPA</sequence>
<dbReference type="CDD" id="cd02231">
    <property type="entry name" value="cupin_BLL6423-like"/>
    <property type="match status" value="1"/>
</dbReference>
<evidence type="ECO:0000259" key="1">
    <source>
        <dbReference type="Pfam" id="PF07883"/>
    </source>
</evidence>
<dbReference type="Gene3D" id="2.20.70.150">
    <property type="match status" value="1"/>
</dbReference>
<dbReference type="RefSeq" id="WP_152202719.1">
    <property type="nucleotide sequence ID" value="NZ_VUKF01000017.1"/>
</dbReference>
<dbReference type="InterPro" id="IPR013096">
    <property type="entry name" value="Cupin_2"/>
</dbReference>